<dbReference type="Pfam" id="PF00311">
    <property type="entry name" value="PEPcase"/>
    <property type="match status" value="1"/>
</dbReference>
<dbReference type="SUPFAM" id="SSF51621">
    <property type="entry name" value="Phosphoenolpyruvate/pyruvate domain"/>
    <property type="match status" value="1"/>
</dbReference>
<comment type="similarity">
    <text evidence="3 10">Belongs to the PEPCase type 1 family.</text>
</comment>
<comment type="subunit">
    <text evidence="10">Homotetramer.</text>
</comment>
<dbReference type="EMBL" id="FOAA01000015">
    <property type="protein sequence ID" value="SEL38720.1"/>
    <property type="molecule type" value="Genomic_DNA"/>
</dbReference>
<evidence type="ECO:0000313" key="14">
    <source>
        <dbReference type="Proteomes" id="UP000199256"/>
    </source>
</evidence>
<dbReference type="EC" id="4.1.1.31" evidence="4 10"/>
<dbReference type="InterPro" id="IPR021135">
    <property type="entry name" value="PEP_COase"/>
</dbReference>
<dbReference type="OrthoDB" id="9768133at2"/>
<evidence type="ECO:0000256" key="2">
    <source>
        <dbReference type="ARBA" id="ARBA00003670"/>
    </source>
</evidence>
<dbReference type="GO" id="GO:0006099">
    <property type="term" value="P:tricarboxylic acid cycle"/>
    <property type="evidence" value="ECO:0007669"/>
    <property type="project" value="InterPro"/>
</dbReference>
<feature type="active site" evidence="10 11">
    <location>
        <position position="153"/>
    </location>
</feature>
<dbReference type="InterPro" id="IPR033129">
    <property type="entry name" value="PEPCASE_His_AS"/>
</dbReference>
<comment type="cofactor">
    <cofactor evidence="1 10">
        <name>Mg(2+)</name>
        <dbReference type="ChEBI" id="CHEBI:18420"/>
    </cofactor>
</comment>
<dbReference type="PROSITE" id="PS00781">
    <property type="entry name" value="PEPCASE_1"/>
    <property type="match status" value="1"/>
</dbReference>
<dbReference type="PANTHER" id="PTHR30523">
    <property type="entry name" value="PHOSPHOENOLPYRUVATE CARBOXYLASE"/>
    <property type="match status" value="1"/>
</dbReference>
<proteinExistence type="inferred from homology"/>
<keyword evidence="7 10" id="KW-0456">Lyase</keyword>
<keyword evidence="8 10" id="KW-0120">Carbon dioxide fixation</keyword>
<dbReference type="GO" id="GO:0015977">
    <property type="term" value="P:carbon fixation"/>
    <property type="evidence" value="ECO:0007669"/>
    <property type="project" value="UniProtKB-UniRule"/>
</dbReference>
<accession>A0A1H7PSC6</accession>
<evidence type="ECO:0000256" key="8">
    <source>
        <dbReference type="ARBA" id="ARBA00023300"/>
    </source>
</evidence>
<dbReference type="GO" id="GO:0005829">
    <property type="term" value="C:cytosol"/>
    <property type="evidence" value="ECO:0007669"/>
    <property type="project" value="TreeGrafter"/>
</dbReference>
<dbReference type="InterPro" id="IPR018129">
    <property type="entry name" value="PEP_COase_Lys_AS"/>
</dbReference>
<evidence type="ECO:0000256" key="3">
    <source>
        <dbReference type="ARBA" id="ARBA00008346"/>
    </source>
</evidence>
<evidence type="ECO:0000256" key="10">
    <source>
        <dbReference type="HAMAP-Rule" id="MF_00595"/>
    </source>
</evidence>
<keyword evidence="14" id="KW-1185">Reference proteome</keyword>
<dbReference type="HAMAP" id="MF_00595">
    <property type="entry name" value="PEPcase_type1"/>
    <property type="match status" value="1"/>
</dbReference>
<dbReference type="InterPro" id="IPR022805">
    <property type="entry name" value="PEP_COase_bac/pln-type"/>
</dbReference>
<dbReference type="NCBIfam" id="NF000584">
    <property type="entry name" value="PRK00009.1"/>
    <property type="match status" value="1"/>
</dbReference>
<dbReference type="InterPro" id="IPR015813">
    <property type="entry name" value="Pyrv/PenolPyrv_kinase-like_dom"/>
</dbReference>
<dbReference type="PROSITE" id="PS00393">
    <property type="entry name" value="PEPCASE_2"/>
    <property type="match status" value="1"/>
</dbReference>
<evidence type="ECO:0000256" key="11">
    <source>
        <dbReference type="PROSITE-ProRule" id="PRU10111"/>
    </source>
</evidence>
<organism evidence="13 14">
    <name type="scientific">Ectothiorhodospira marina</name>
    <dbReference type="NCBI Taxonomy" id="1396821"/>
    <lineage>
        <taxon>Bacteria</taxon>
        <taxon>Pseudomonadati</taxon>
        <taxon>Pseudomonadota</taxon>
        <taxon>Gammaproteobacteria</taxon>
        <taxon>Chromatiales</taxon>
        <taxon>Ectothiorhodospiraceae</taxon>
        <taxon>Ectothiorhodospira</taxon>
    </lineage>
</organism>
<evidence type="ECO:0000256" key="7">
    <source>
        <dbReference type="ARBA" id="ARBA00023239"/>
    </source>
</evidence>
<dbReference type="AlphaFoldDB" id="A0A1H7PSC6"/>
<evidence type="ECO:0000256" key="12">
    <source>
        <dbReference type="PROSITE-ProRule" id="PRU10112"/>
    </source>
</evidence>
<dbReference type="PRINTS" id="PR00150">
    <property type="entry name" value="PEPCARBXLASE"/>
</dbReference>
<keyword evidence="13" id="KW-0670">Pyruvate</keyword>
<comment type="catalytic activity">
    <reaction evidence="9 10">
        <text>oxaloacetate + phosphate = phosphoenolpyruvate + hydrogencarbonate</text>
        <dbReference type="Rhea" id="RHEA:28370"/>
        <dbReference type="ChEBI" id="CHEBI:16452"/>
        <dbReference type="ChEBI" id="CHEBI:17544"/>
        <dbReference type="ChEBI" id="CHEBI:43474"/>
        <dbReference type="ChEBI" id="CHEBI:58702"/>
        <dbReference type="EC" id="4.1.1.31"/>
    </reaction>
</comment>
<sequence>MTQPPDRVQDSSPGDKPLRARVKLFGKLLGNIIRRLEGPEVFRAVETLRRGFVALRQQEDPEKRARLMQLIDELDPNRLETIIRAFSIYFSLANLAEEDFLYRERRRQVTRGGPLWLGSFDHTVREFKAAEVSPERLQSLLEQVKYMPVFTAHPTEARRRTIMEAQRRIFLAAEPLNRGRIGREERREVIRHLETQIQVLWRTNEVRVTKPEVLDEIKYGLFYYVESLFTAVPLTYRLLEKAIRRTYGTDEAGRPTVRIPSLLRFGSWIGGDRDGNPYVTPAVTEKACRLAMEQVLSEYLRRVHDLRFVLTHSSLMCQPTQALMDSLAEDDNIASVVFREGLNEMKTEPYRRKLYFIRHRLSETLNTVRRRLEGETAVLPGRSAYHGPEGLLRDLYVIRESLESHGDGNIAGADLTDLIRLVETFGFHLHHLDLRQESLVHTAAVAEILANAGEEADYNAQDESTRLALLGRLLTRNDLAYDPQALSEETRQTLDVFHTMARLREEVGGDGIGTYVISMTHAASHVMEVMLLAQLAGLACLGPGEGSKADVCHVRVSPLFETIEDLHHVESVLTSLLGDPVYARLLKASGNRQEVMLGYSDSCKDGGILASAWNLYAAQRKIIDITQAHGVECRLFHGRGGTIGRGGGPTHESIMAQPPGTVQGQIKFTEQGEVLSYKYSNVETAVYELSIGATGLIKASRGLIGQGGQDNPDFLGVMDALAKGGEQAYRDLTDHTPGLLDYFYEATPVEEIGRMNIGSRPSHRRKAERSKSSIRAIPWVFGWAQSRHTVPAWYGIGTALETWHGDDPERLAQLQSMYREWPFFHSLLSNCQMSLSKADMGIAEEYAELCQDQDQAQRIYQVIRDEYQRTVAQVLAVSGAGSLLEENPRLALSLTRRDPYLDPLNHIQIILLRRYRALHAQGEKAEDPWISPLLRSINAIAAGMRNTG</sequence>
<name>A0A1H7PSC6_9GAMM</name>
<dbReference type="Gene3D" id="1.20.1440.90">
    <property type="entry name" value="Phosphoenolpyruvate/pyruvate domain"/>
    <property type="match status" value="1"/>
</dbReference>
<evidence type="ECO:0000313" key="13">
    <source>
        <dbReference type="EMBL" id="SEL38720.1"/>
    </source>
</evidence>
<evidence type="ECO:0000256" key="6">
    <source>
        <dbReference type="ARBA" id="ARBA00022842"/>
    </source>
</evidence>
<reference evidence="14" key="1">
    <citation type="submission" date="2016-10" db="EMBL/GenBank/DDBJ databases">
        <authorList>
            <person name="Varghese N."/>
            <person name="Submissions S."/>
        </authorList>
    </citation>
    <scope>NUCLEOTIDE SEQUENCE [LARGE SCALE GENOMIC DNA]</scope>
    <source>
        <strain evidence="14">DSM 241</strain>
    </source>
</reference>
<dbReference type="GO" id="GO:0000287">
    <property type="term" value="F:magnesium ion binding"/>
    <property type="evidence" value="ECO:0007669"/>
    <property type="project" value="UniProtKB-UniRule"/>
</dbReference>
<evidence type="ECO:0000256" key="4">
    <source>
        <dbReference type="ARBA" id="ARBA00012305"/>
    </source>
</evidence>
<dbReference type="GO" id="GO:0008964">
    <property type="term" value="F:phosphoenolpyruvate carboxylase activity"/>
    <property type="evidence" value="ECO:0007669"/>
    <property type="project" value="UniProtKB-UniRule"/>
</dbReference>
<dbReference type="RefSeq" id="WP_090254773.1">
    <property type="nucleotide sequence ID" value="NZ_FOAA01000015.1"/>
</dbReference>
<evidence type="ECO:0000256" key="5">
    <source>
        <dbReference type="ARBA" id="ARBA00022419"/>
    </source>
</evidence>
<dbReference type="Proteomes" id="UP000199256">
    <property type="component" value="Unassembled WGS sequence"/>
</dbReference>
<evidence type="ECO:0000256" key="9">
    <source>
        <dbReference type="ARBA" id="ARBA00048995"/>
    </source>
</evidence>
<comment type="function">
    <text evidence="2 10">Forms oxaloacetate, a four-carbon dicarboxylic acid source for the tricarboxylic acid cycle.</text>
</comment>
<evidence type="ECO:0000256" key="1">
    <source>
        <dbReference type="ARBA" id="ARBA00001946"/>
    </source>
</evidence>
<keyword evidence="6 10" id="KW-0460">Magnesium</keyword>
<feature type="active site" evidence="10 12">
    <location>
        <position position="604"/>
    </location>
</feature>
<dbReference type="PANTHER" id="PTHR30523:SF46">
    <property type="entry name" value="PHOSPHOENOLPYRUVATE CARBOXYLASE"/>
    <property type="match status" value="1"/>
</dbReference>
<dbReference type="GO" id="GO:0006107">
    <property type="term" value="P:oxaloacetate metabolic process"/>
    <property type="evidence" value="ECO:0007669"/>
    <property type="project" value="UniProtKB-UniRule"/>
</dbReference>
<dbReference type="STRING" id="1396821.SAMN05444515_1158"/>
<protein>
    <recommendedName>
        <fullName evidence="5 10">Phosphoenolpyruvate carboxylase</fullName>
        <shortName evidence="10">PEPC</shortName>
        <shortName evidence="10">PEPCase</shortName>
        <ecNumber evidence="4 10">4.1.1.31</ecNumber>
    </recommendedName>
</protein>
<gene>
    <name evidence="10" type="primary">ppc</name>
    <name evidence="13" type="ORF">SAMN05444515_1158</name>
</gene>